<evidence type="ECO:0000313" key="1">
    <source>
        <dbReference type="EMBL" id="GES92318.1"/>
    </source>
</evidence>
<reference evidence="1" key="1">
    <citation type="submission" date="2019-10" db="EMBL/GenBank/DDBJ databases">
        <title>Conservation and host-specific expression of non-tandemly repeated heterogenous ribosome RNA gene in arbuscular mycorrhizal fungi.</title>
        <authorList>
            <person name="Maeda T."/>
            <person name="Kobayashi Y."/>
            <person name="Nakagawa T."/>
            <person name="Ezawa T."/>
            <person name="Yamaguchi K."/>
            <person name="Bino T."/>
            <person name="Nishimoto Y."/>
            <person name="Shigenobu S."/>
            <person name="Kawaguchi M."/>
        </authorList>
    </citation>
    <scope>NUCLEOTIDE SEQUENCE</scope>
    <source>
        <strain evidence="1">HR1</strain>
    </source>
</reference>
<protein>
    <submittedName>
        <fullName evidence="1">Uncharacterized protein</fullName>
    </submittedName>
</protein>
<dbReference type="AlphaFoldDB" id="A0A8H3LP93"/>
<comment type="caution">
    <text evidence="1">The sequence shown here is derived from an EMBL/GenBank/DDBJ whole genome shotgun (WGS) entry which is preliminary data.</text>
</comment>
<dbReference type="Proteomes" id="UP000615446">
    <property type="component" value="Unassembled WGS sequence"/>
</dbReference>
<organism evidence="1 2">
    <name type="scientific">Rhizophagus clarus</name>
    <dbReference type="NCBI Taxonomy" id="94130"/>
    <lineage>
        <taxon>Eukaryota</taxon>
        <taxon>Fungi</taxon>
        <taxon>Fungi incertae sedis</taxon>
        <taxon>Mucoromycota</taxon>
        <taxon>Glomeromycotina</taxon>
        <taxon>Glomeromycetes</taxon>
        <taxon>Glomerales</taxon>
        <taxon>Glomeraceae</taxon>
        <taxon>Rhizophagus</taxon>
    </lineage>
</organism>
<dbReference type="OrthoDB" id="2351128at2759"/>
<dbReference type="EMBL" id="BLAL01000215">
    <property type="protein sequence ID" value="GES92318.1"/>
    <property type="molecule type" value="Genomic_DNA"/>
</dbReference>
<accession>A0A8H3LP93</accession>
<evidence type="ECO:0000313" key="2">
    <source>
        <dbReference type="Proteomes" id="UP000615446"/>
    </source>
</evidence>
<gene>
    <name evidence="1" type="ORF">RCL2_001910300</name>
</gene>
<sequence length="88" mass="10609">MVRFKSPKFIKKSVPYKRSHAMKIAAQLEWNKMTNLQKIPWYHYQNQPEETNTHLEELTSDNPFIIEKIKVNEEMDDDINQEMIEKEA</sequence>
<proteinExistence type="predicted"/>
<name>A0A8H3LP93_9GLOM</name>